<evidence type="ECO:0000259" key="1">
    <source>
        <dbReference type="Pfam" id="PF00578"/>
    </source>
</evidence>
<organism evidence="2 3">
    <name type="scientific">Herpetosiphon aurantiacus (strain ATCC 23779 / DSM 785 / 114-95)</name>
    <dbReference type="NCBI Taxonomy" id="316274"/>
    <lineage>
        <taxon>Bacteria</taxon>
        <taxon>Bacillati</taxon>
        <taxon>Chloroflexota</taxon>
        <taxon>Chloroflexia</taxon>
        <taxon>Herpetosiphonales</taxon>
        <taxon>Herpetosiphonaceae</taxon>
        <taxon>Herpetosiphon</taxon>
    </lineage>
</organism>
<evidence type="ECO:0000313" key="2">
    <source>
        <dbReference type="EMBL" id="ABX03430.1"/>
    </source>
</evidence>
<dbReference type="InterPro" id="IPR032801">
    <property type="entry name" value="PXL2A/B/C"/>
</dbReference>
<dbReference type="AlphaFoldDB" id="A9AXL6"/>
<dbReference type="Gene3D" id="3.40.30.10">
    <property type="entry name" value="Glutaredoxin"/>
    <property type="match status" value="1"/>
</dbReference>
<dbReference type="SUPFAM" id="SSF52833">
    <property type="entry name" value="Thioredoxin-like"/>
    <property type="match status" value="1"/>
</dbReference>
<dbReference type="BioCyc" id="HAUR316274:GHYA-794-MONOMER"/>
<sequence length="183" mass="20838">MGKMTAVASNPMTDLWVLNETGERVGFESLWQEKPILIFFMRNIGCGICRQTLLNLRDYDQAFKDAGWQIVVLMMGNVELVSRFRSMYNIPFPIYVDQSLQVYDYFEIVEGSWLQVLSPQVLIRQAKLLVGGMELLNGAGSMRRLGGAAAINRAGQIVYHHVANPIYRYPEWSSVLQTLQQTN</sequence>
<gene>
    <name evidence="2" type="ordered locus">Haur_0782</name>
</gene>
<dbReference type="PANTHER" id="PTHR28630:SF3">
    <property type="entry name" value="PEROXIREDOXIN-LIKE 2C"/>
    <property type="match status" value="1"/>
</dbReference>
<dbReference type="GO" id="GO:0016491">
    <property type="term" value="F:oxidoreductase activity"/>
    <property type="evidence" value="ECO:0007669"/>
    <property type="project" value="InterPro"/>
</dbReference>
<proteinExistence type="predicted"/>
<dbReference type="InterPro" id="IPR036249">
    <property type="entry name" value="Thioredoxin-like_sf"/>
</dbReference>
<dbReference type="KEGG" id="hau:Haur_0782"/>
<protein>
    <recommendedName>
        <fullName evidence="1">Alkyl hydroperoxide reductase subunit C/ Thiol specific antioxidant domain-containing protein</fullName>
    </recommendedName>
</protein>
<accession>A9AXL6</accession>
<dbReference type="STRING" id="316274.Haur_0782"/>
<dbReference type="GO" id="GO:0016209">
    <property type="term" value="F:antioxidant activity"/>
    <property type="evidence" value="ECO:0007669"/>
    <property type="project" value="InterPro"/>
</dbReference>
<dbReference type="Pfam" id="PF00578">
    <property type="entry name" value="AhpC-TSA"/>
    <property type="match status" value="1"/>
</dbReference>
<dbReference type="Proteomes" id="UP000000787">
    <property type="component" value="Chromosome"/>
</dbReference>
<name>A9AXL6_HERA2</name>
<dbReference type="HOGENOM" id="CLU_1473265_0_0_0"/>
<dbReference type="PANTHER" id="PTHR28630">
    <property type="match status" value="1"/>
</dbReference>
<feature type="domain" description="Alkyl hydroperoxide reductase subunit C/ Thiol specific antioxidant" evidence="1">
    <location>
        <begin position="12"/>
        <end position="111"/>
    </location>
</feature>
<dbReference type="EMBL" id="CP000875">
    <property type="protein sequence ID" value="ABX03430.1"/>
    <property type="molecule type" value="Genomic_DNA"/>
</dbReference>
<keyword evidence="3" id="KW-1185">Reference proteome</keyword>
<dbReference type="eggNOG" id="COG1225">
    <property type="taxonomic scope" value="Bacteria"/>
</dbReference>
<dbReference type="InParanoid" id="A9AXL6"/>
<evidence type="ECO:0000313" key="3">
    <source>
        <dbReference type="Proteomes" id="UP000000787"/>
    </source>
</evidence>
<reference evidence="2 3" key="1">
    <citation type="journal article" date="2011" name="Stand. Genomic Sci.">
        <title>Complete genome sequence of the filamentous gliding predatory bacterium Herpetosiphon aurantiacus type strain (114-95(T)).</title>
        <authorList>
            <person name="Kiss H."/>
            <person name="Nett M."/>
            <person name="Domin N."/>
            <person name="Martin K."/>
            <person name="Maresca J.A."/>
            <person name="Copeland A."/>
            <person name="Lapidus A."/>
            <person name="Lucas S."/>
            <person name="Berry K.W."/>
            <person name="Glavina Del Rio T."/>
            <person name="Dalin E."/>
            <person name="Tice H."/>
            <person name="Pitluck S."/>
            <person name="Richardson P."/>
            <person name="Bruce D."/>
            <person name="Goodwin L."/>
            <person name="Han C."/>
            <person name="Detter J.C."/>
            <person name="Schmutz J."/>
            <person name="Brettin T."/>
            <person name="Land M."/>
            <person name="Hauser L."/>
            <person name="Kyrpides N.C."/>
            <person name="Ivanova N."/>
            <person name="Goker M."/>
            <person name="Woyke T."/>
            <person name="Klenk H.P."/>
            <person name="Bryant D.A."/>
        </authorList>
    </citation>
    <scope>NUCLEOTIDE SEQUENCE [LARGE SCALE GENOMIC DNA]</scope>
    <source>
        <strain evidence="3">ATCC 23779 / DSM 785 / 114-95</strain>
    </source>
</reference>
<dbReference type="InterPro" id="IPR000866">
    <property type="entry name" value="AhpC/TSA"/>
</dbReference>